<sequence>MNNVKKTRWSSNILTCAYNWLITQLSSMNVNAFIQGQKNAINNFTTHSVPFFTLLFEPVTIADSGPQLQNVKLNNENTVEFDFDNSRISPFYNSDD</sequence>
<keyword evidence="2" id="KW-1185">Reference proteome</keyword>
<reference evidence="1" key="1">
    <citation type="submission" date="2022-07" db="EMBL/GenBank/DDBJ databases">
        <authorList>
            <person name="Trinca V."/>
            <person name="Uliana J.V.C."/>
            <person name="Torres T.T."/>
            <person name="Ward R.J."/>
            <person name="Monesi N."/>
        </authorList>
    </citation>
    <scope>NUCLEOTIDE SEQUENCE</scope>
    <source>
        <strain evidence="1">HSMRA1968</strain>
        <tissue evidence="1">Whole embryos</tissue>
    </source>
</reference>
<dbReference type="Proteomes" id="UP001151699">
    <property type="component" value="Chromosome A"/>
</dbReference>
<organism evidence="1 2">
    <name type="scientific">Pseudolycoriella hygida</name>
    <dbReference type="NCBI Taxonomy" id="35572"/>
    <lineage>
        <taxon>Eukaryota</taxon>
        <taxon>Metazoa</taxon>
        <taxon>Ecdysozoa</taxon>
        <taxon>Arthropoda</taxon>
        <taxon>Hexapoda</taxon>
        <taxon>Insecta</taxon>
        <taxon>Pterygota</taxon>
        <taxon>Neoptera</taxon>
        <taxon>Endopterygota</taxon>
        <taxon>Diptera</taxon>
        <taxon>Nematocera</taxon>
        <taxon>Sciaroidea</taxon>
        <taxon>Sciaridae</taxon>
        <taxon>Pseudolycoriella</taxon>
    </lineage>
</organism>
<accession>A0A9Q0NGC6</accession>
<gene>
    <name evidence="1" type="ORF">Bhyg_05042</name>
</gene>
<protein>
    <submittedName>
        <fullName evidence="1">Uncharacterized protein</fullName>
    </submittedName>
</protein>
<comment type="caution">
    <text evidence="1">The sequence shown here is derived from an EMBL/GenBank/DDBJ whole genome shotgun (WGS) entry which is preliminary data.</text>
</comment>
<dbReference type="EMBL" id="WJQU01000001">
    <property type="protein sequence ID" value="KAJ6649802.1"/>
    <property type="molecule type" value="Genomic_DNA"/>
</dbReference>
<evidence type="ECO:0000313" key="2">
    <source>
        <dbReference type="Proteomes" id="UP001151699"/>
    </source>
</evidence>
<evidence type="ECO:0000313" key="1">
    <source>
        <dbReference type="EMBL" id="KAJ6649802.1"/>
    </source>
</evidence>
<name>A0A9Q0NGC6_9DIPT</name>
<dbReference type="AlphaFoldDB" id="A0A9Q0NGC6"/>
<proteinExistence type="predicted"/>